<evidence type="ECO:0000256" key="8">
    <source>
        <dbReference type="SAM" id="MobiDB-lite"/>
    </source>
</evidence>
<evidence type="ECO:0000313" key="13">
    <source>
        <dbReference type="Proteomes" id="UP000275461"/>
    </source>
</evidence>
<dbReference type="AlphaFoldDB" id="A0A498BQH6"/>
<evidence type="ECO:0000259" key="10">
    <source>
        <dbReference type="Pfam" id="PF07282"/>
    </source>
</evidence>
<dbReference type="Pfam" id="PF01385">
    <property type="entry name" value="OrfB_IS605"/>
    <property type="match status" value="1"/>
</dbReference>
<sequence length="416" mass="46510">MRRLQAFQYELRPNGEQQRKMCRLAGSCRFVFNRALALQKARYEAGEKKLGYAALCRELVGWKTAPETEWLAQSPSQPLQQALKDLERAYRNFFDQRAAFPHFKKKGRHDAFRFPQGMKLDQGNNRLFLPKLVWVRYRNSRKVVGTVKNVTVSASGGKWFISIQTEREVETPRHPASGVVGVDVGVANFATLSTGEIISPVNALAKRQRQLVRAQRAMSRKKKFSRNWIKAKARVQKIHTRIGNTRRDYLHKLTTTLSKNHAAVVIEDLQVRNMARSASGKVERPGRNVRAKAGLNRSILDQGWSEFRRQLEYKQTWRGGIVVAVPPMNTSRTCSACGHVAKENRRSQSRFECVACGHTANADMNAARNILAAGHAVMACGGDVSPCRHRGAGTAAPAKQEPTEATGAGLMPAPAR</sequence>
<keyword evidence="7" id="KW-0233">DNA recombination</keyword>
<evidence type="ECO:0000313" key="12">
    <source>
        <dbReference type="EMBL" id="RLK46195.1"/>
    </source>
</evidence>
<dbReference type="GO" id="GO:0046872">
    <property type="term" value="F:metal ion binding"/>
    <property type="evidence" value="ECO:0007669"/>
    <property type="project" value="UniProtKB-KW"/>
</dbReference>
<comment type="similarity">
    <text evidence="2">In the N-terminal section; belongs to the transposase 2 family.</text>
</comment>
<evidence type="ECO:0000256" key="1">
    <source>
        <dbReference type="ARBA" id="ARBA00008761"/>
    </source>
</evidence>
<evidence type="ECO:0000256" key="7">
    <source>
        <dbReference type="ARBA" id="ARBA00023172"/>
    </source>
</evidence>
<keyword evidence="5" id="KW-0862">Zinc</keyword>
<feature type="domain" description="Transposase putative helix-turn-helix" evidence="11">
    <location>
        <begin position="1"/>
        <end position="48"/>
    </location>
</feature>
<dbReference type="NCBIfam" id="TIGR01766">
    <property type="entry name" value="IS200/IS605 family accessory protein TnpB-like domain"/>
    <property type="match status" value="1"/>
</dbReference>
<feature type="domain" description="Probable transposase IS891/IS1136/IS1341" evidence="9">
    <location>
        <begin position="162"/>
        <end position="277"/>
    </location>
</feature>
<evidence type="ECO:0000256" key="4">
    <source>
        <dbReference type="ARBA" id="ARBA00022723"/>
    </source>
</evidence>
<dbReference type="GO" id="GO:0032196">
    <property type="term" value="P:transposition"/>
    <property type="evidence" value="ECO:0007669"/>
    <property type="project" value="UniProtKB-KW"/>
</dbReference>
<evidence type="ECO:0000256" key="2">
    <source>
        <dbReference type="ARBA" id="ARBA00011044"/>
    </source>
</evidence>
<evidence type="ECO:0000259" key="11">
    <source>
        <dbReference type="Pfam" id="PF12323"/>
    </source>
</evidence>
<feature type="domain" description="Cas12f1-like TNB" evidence="10">
    <location>
        <begin position="304"/>
        <end position="370"/>
    </location>
</feature>
<dbReference type="Pfam" id="PF12323">
    <property type="entry name" value="HTH_OrfB_IS605"/>
    <property type="match status" value="1"/>
</dbReference>
<dbReference type="NCBIfam" id="NF040570">
    <property type="entry name" value="guided_TnpB"/>
    <property type="match status" value="1"/>
</dbReference>
<evidence type="ECO:0000256" key="5">
    <source>
        <dbReference type="ARBA" id="ARBA00022833"/>
    </source>
</evidence>
<feature type="region of interest" description="Disordered" evidence="8">
    <location>
        <begin position="391"/>
        <end position="416"/>
    </location>
</feature>
<dbReference type="GO" id="GO:0006310">
    <property type="term" value="P:DNA recombination"/>
    <property type="evidence" value="ECO:0007669"/>
    <property type="project" value="UniProtKB-KW"/>
</dbReference>
<accession>A0A498BQH6</accession>
<name>A0A498BQH6_9GAMM</name>
<keyword evidence="3" id="KW-0815">Transposition</keyword>
<comment type="caution">
    <text evidence="12">The sequence shown here is derived from an EMBL/GenBank/DDBJ whole genome shotgun (WGS) entry which is preliminary data.</text>
</comment>
<dbReference type="InterPro" id="IPR010095">
    <property type="entry name" value="Cas12f1-like_TNB"/>
</dbReference>
<dbReference type="InterPro" id="IPR051399">
    <property type="entry name" value="RNA-guided_DNA_endo/Transpos"/>
</dbReference>
<evidence type="ECO:0000256" key="3">
    <source>
        <dbReference type="ARBA" id="ARBA00022578"/>
    </source>
</evidence>
<dbReference type="Pfam" id="PF07282">
    <property type="entry name" value="Cas12f1-like_TNB"/>
    <property type="match status" value="1"/>
</dbReference>
<keyword evidence="4" id="KW-0479">Metal-binding</keyword>
<comment type="similarity">
    <text evidence="1">In the C-terminal section; belongs to the transposase 35 family.</text>
</comment>
<proteinExistence type="inferred from homology"/>
<evidence type="ECO:0000259" key="9">
    <source>
        <dbReference type="Pfam" id="PF01385"/>
    </source>
</evidence>
<dbReference type="InterPro" id="IPR001959">
    <property type="entry name" value="Transposase"/>
</dbReference>
<reference evidence="12 13" key="1">
    <citation type="submission" date="2018-10" db="EMBL/GenBank/DDBJ databases">
        <title>Genomic Encyclopedia of Type Strains, Phase IV (KMG-IV): sequencing the most valuable type-strain genomes for metagenomic binning, comparative biology and taxonomic classification.</title>
        <authorList>
            <person name="Goeker M."/>
        </authorList>
    </citation>
    <scope>NUCLEOTIDE SEQUENCE [LARGE SCALE GENOMIC DNA]</scope>
    <source>
        <strain evidence="12 13">DSM 12769</strain>
    </source>
</reference>
<dbReference type="Proteomes" id="UP000275461">
    <property type="component" value="Unassembled WGS sequence"/>
</dbReference>
<dbReference type="PANTHER" id="PTHR30405">
    <property type="entry name" value="TRANSPOSASE"/>
    <property type="match status" value="1"/>
</dbReference>
<dbReference type="InterPro" id="IPR021027">
    <property type="entry name" value="Transposase_put_HTH"/>
</dbReference>
<evidence type="ECO:0000256" key="6">
    <source>
        <dbReference type="ARBA" id="ARBA00023125"/>
    </source>
</evidence>
<keyword evidence="6" id="KW-0238">DNA-binding</keyword>
<keyword evidence="13" id="KW-1185">Reference proteome</keyword>
<dbReference type="PANTHER" id="PTHR30405:SF25">
    <property type="entry name" value="RNA-GUIDED DNA ENDONUCLEASE INSQ-RELATED"/>
    <property type="match status" value="1"/>
</dbReference>
<dbReference type="GO" id="GO:0003677">
    <property type="term" value="F:DNA binding"/>
    <property type="evidence" value="ECO:0007669"/>
    <property type="project" value="UniProtKB-KW"/>
</dbReference>
<organism evidence="12 13">
    <name type="scientific">Alkalispirillum mobile</name>
    <dbReference type="NCBI Taxonomy" id="85925"/>
    <lineage>
        <taxon>Bacteria</taxon>
        <taxon>Pseudomonadati</taxon>
        <taxon>Pseudomonadota</taxon>
        <taxon>Gammaproteobacteria</taxon>
        <taxon>Chromatiales</taxon>
        <taxon>Ectothiorhodospiraceae</taxon>
        <taxon>Alkalispirillum</taxon>
    </lineage>
</organism>
<protein>
    <submittedName>
        <fullName evidence="12">Putative transposase</fullName>
    </submittedName>
</protein>
<gene>
    <name evidence="12" type="ORF">DFR31_2758</name>
</gene>
<dbReference type="EMBL" id="RCDA01000012">
    <property type="protein sequence ID" value="RLK46195.1"/>
    <property type="molecule type" value="Genomic_DNA"/>
</dbReference>